<organism evidence="1 2">
    <name type="scientific">Gigaspora margarita</name>
    <dbReference type="NCBI Taxonomy" id="4874"/>
    <lineage>
        <taxon>Eukaryota</taxon>
        <taxon>Fungi</taxon>
        <taxon>Fungi incertae sedis</taxon>
        <taxon>Mucoromycota</taxon>
        <taxon>Glomeromycotina</taxon>
        <taxon>Glomeromycetes</taxon>
        <taxon>Diversisporales</taxon>
        <taxon>Gigasporaceae</taxon>
        <taxon>Gigaspora</taxon>
    </lineage>
</organism>
<comment type="caution">
    <text evidence="1">The sequence shown here is derived from an EMBL/GenBank/DDBJ whole genome shotgun (WGS) entry which is preliminary data.</text>
</comment>
<protein>
    <submittedName>
        <fullName evidence="1">46401_t:CDS:1</fullName>
    </submittedName>
</protein>
<name>A0ABN7X7Q0_GIGMA</name>
<gene>
    <name evidence="1" type="ORF">GMARGA_LOCUS39259</name>
</gene>
<evidence type="ECO:0000313" key="2">
    <source>
        <dbReference type="Proteomes" id="UP000789901"/>
    </source>
</evidence>
<keyword evidence="2" id="KW-1185">Reference proteome</keyword>
<dbReference type="Proteomes" id="UP000789901">
    <property type="component" value="Unassembled WGS sequence"/>
</dbReference>
<evidence type="ECO:0000313" key="1">
    <source>
        <dbReference type="EMBL" id="CAG8848593.1"/>
    </source>
</evidence>
<reference evidence="1 2" key="1">
    <citation type="submission" date="2021-06" db="EMBL/GenBank/DDBJ databases">
        <authorList>
            <person name="Kallberg Y."/>
            <person name="Tangrot J."/>
            <person name="Rosling A."/>
        </authorList>
    </citation>
    <scope>NUCLEOTIDE SEQUENCE [LARGE SCALE GENOMIC DNA]</scope>
    <source>
        <strain evidence="1 2">120-4 pot B 10/14</strain>
    </source>
</reference>
<feature type="non-terminal residue" evidence="1">
    <location>
        <position position="112"/>
    </location>
</feature>
<dbReference type="EMBL" id="CAJVQB010092732">
    <property type="protein sequence ID" value="CAG8848593.1"/>
    <property type="molecule type" value="Genomic_DNA"/>
</dbReference>
<proteinExistence type="predicted"/>
<accession>A0ABN7X7Q0</accession>
<sequence>MVYGQKAHLPIKSDDTQILDIETLVQRTINLIENLLQVCNKLVACVQQAQTKMKEWYDKKFQHNPKLEISNKFLVYQVSIEYNKSVKLEQKWKWAFYIHEVLPNNIYKLQTI</sequence>